<dbReference type="OrthoDB" id="9805696at2"/>
<comment type="function">
    <text evidence="5">Probable DEAD-box RNA helicase. May work in conjunction with the cold shock proteins to ensure proper initiation of transcription at low and optimal temperatures.</text>
</comment>
<proteinExistence type="inferred from homology"/>
<dbReference type="CDD" id="cd00268">
    <property type="entry name" value="DEADc"/>
    <property type="match status" value="1"/>
</dbReference>
<dbReference type="HAMAP" id="MF_01494">
    <property type="entry name" value="DEAD_helicase_CshB"/>
    <property type="match status" value="1"/>
</dbReference>
<dbReference type="GO" id="GO:0033592">
    <property type="term" value="F:RNA strand annealing activity"/>
    <property type="evidence" value="ECO:0007669"/>
    <property type="project" value="TreeGrafter"/>
</dbReference>
<keyword evidence="3 5" id="KW-0347">Helicase</keyword>
<dbReference type="STRING" id="862969.SCI_0410"/>
<dbReference type="GO" id="GO:0009409">
    <property type="term" value="P:response to cold"/>
    <property type="evidence" value="ECO:0007669"/>
    <property type="project" value="InterPro"/>
</dbReference>
<name>A0A0C1K5H8_STRCV</name>
<evidence type="ECO:0000256" key="3">
    <source>
        <dbReference type="ARBA" id="ARBA00022806"/>
    </source>
</evidence>
<comment type="caution">
    <text evidence="11">The sequence shown here is derived from an EMBL/GenBank/DDBJ whole genome shotgun (WGS) entry which is preliminary data.</text>
</comment>
<evidence type="ECO:0000313" key="11">
    <source>
        <dbReference type="EMBL" id="KIC78081.1"/>
    </source>
</evidence>
<evidence type="ECO:0000256" key="5">
    <source>
        <dbReference type="HAMAP-Rule" id="MF_01494"/>
    </source>
</evidence>
<evidence type="ECO:0000256" key="7">
    <source>
        <dbReference type="SAM" id="MobiDB-lite"/>
    </source>
</evidence>
<dbReference type="SMART" id="SM00487">
    <property type="entry name" value="DEXDc"/>
    <property type="match status" value="1"/>
</dbReference>
<evidence type="ECO:0000256" key="1">
    <source>
        <dbReference type="ARBA" id="ARBA00022741"/>
    </source>
</evidence>
<dbReference type="InterPro" id="IPR027417">
    <property type="entry name" value="P-loop_NTPase"/>
</dbReference>
<evidence type="ECO:0000256" key="6">
    <source>
        <dbReference type="PROSITE-ProRule" id="PRU00552"/>
    </source>
</evidence>
<keyword evidence="5" id="KW-0694">RNA-binding</keyword>
<comment type="subcellular location">
    <subcellularLocation>
        <location evidence="5">Cytoplasm</location>
    </subcellularLocation>
</comment>
<dbReference type="eggNOG" id="COG0513">
    <property type="taxonomic scope" value="Bacteria"/>
</dbReference>
<keyword evidence="1 5" id="KW-0547">Nucleotide-binding</keyword>
<accession>A0A0C1K5H8</accession>
<dbReference type="PROSITE" id="PS51192">
    <property type="entry name" value="HELICASE_ATP_BIND_1"/>
    <property type="match status" value="1"/>
</dbReference>
<protein>
    <recommendedName>
        <fullName evidence="5">DEAD-box ATP-dependent RNA helicase CshB</fullName>
        <ecNumber evidence="5">3.6.4.13</ecNumber>
    </recommendedName>
</protein>
<feature type="region of interest" description="Disordered" evidence="7">
    <location>
        <begin position="419"/>
        <end position="447"/>
    </location>
</feature>
<dbReference type="InterPro" id="IPR014014">
    <property type="entry name" value="RNA_helicase_DEAD_Q_motif"/>
</dbReference>
<keyword evidence="4 5" id="KW-0067">ATP-binding</keyword>
<gene>
    <name evidence="5" type="primary">cshB</name>
    <name evidence="11" type="ORF">RN79_00445</name>
</gene>
<dbReference type="InterPro" id="IPR014001">
    <property type="entry name" value="Helicase_ATP-bd"/>
</dbReference>
<dbReference type="CDD" id="cd18787">
    <property type="entry name" value="SF2_C_DEAD"/>
    <property type="match status" value="1"/>
</dbReference>
<dbReference type="InterPro" id="IPR044742">
    <property type="entry name" value="DEAD/DEAH_RhlB"/>
</dbReference>
<evidence type="ECO:0000259" key="8">
    <source>
        <dbReference type="PROSITE" id="PS51192"/>
    </source>
</evidence>
<evidence type="ECO:0000256" key="2">
    <source>
        <dbReference type="ARBA" id="ARBA00022801"/>
    </source>
</evidence>
<dbReference type="InterPro" id="IPR050547">
    <property type="entry name" value="DEAD_box_RNA_helicases"/>
</dbReference>
<dbReference type="GO" id="GO:0005840">
    <property type="term" value="C:ribosome"/>
    <property type="evidence" value="ECO:0007669"/>
    <property type="project" value="TreeGrafter"/>
</dbReference>
<feature type="domain" description="Helicase ATP-binding" evidence="8">
    <location>
        <begin position="32"/>
        <end position="205"/>
    </location>
</feature>
<dbReference type="InterPro" id="IPR001650">
    <property type="entry name" value="Helicase_C-like"/>
</dbReference>
<dbReference type="InterPro" id="IPR030881">
    <property type="entry name" value="CshB"/>
</dbReference>
<dbReference type="Pfam" id="PF00270">
    <property type="entry name" value="DEAD"/>
    <property type="match status" value="1"/>
</dbReference>
<dbReference type="SMART" id="SM00490">
    <property type="entry name" value="HELICc"/>
    <property type="match status" value="1"/>
</dbReference>
<dbReference type="Proteomes" id="UP000031339">
    <property type="component" value="Unassembled WGS sequence"/>
</dbReference>
<dbReference type="Pfam" id="PF00271">
    <property type="entry name" value="Helicase_C"/>
    <property type="match status" value="1"/>
</dbReference>
<evidence type="ECO:0000256" key="4">
    <source>
        <dbReference type="ARBA" id="ARBA00022840"/>
    </source>
</evidence>
<dbReference type="GO" id="GO:0005524">
    <property type="term" value="F:ATP binding"/>
    <property type="evidence" value="ECO:0007669"/>
    <property type="project" value="UniProtKB-UniRule"/>
</dbReference>
<dbReference type="EC" id="3.6.4.13" evidence="5"/>
<feature type="compositionally biased region" description="Basic and acidic residues" evidence="7">
    <location>
        <begin position="429"/>
        <end position="439"/>
    </location>
</feature>
<dbReference type="EMBL" id="JWIY01000001">
    <property type="protein sequence ID" value="KIC78081.1"/>
    <property type="molecule type" value="Genomic_DNA"/>
</dbReference>
<feature type="domain" description="DEAD-box RNA helicase Q" evidence="10">
    <location>
        <begin position="1"/>
        <end position="29"/>
    </location>
</feature>
<comment type="catalytic activity">
    <reaction evidence="5">
        <text>ATP + H2O = ADP + phosphate + H(+)</text>
        <dbReference type="Rhea" id="RHEA:13065"/>
        <dbReference type="ChEBI" id="CHEBI:15377"/>
        <dbReference type="ChEBI" id="CHEBI:15378"/>
        <dbReference type="ChEBI" id="CHEBI:30616"/>
        <dbReference type="ChEBI" id="CHEBI:43474"/>
        <dbReference type="ChEBI" id="CHEBI:456216"/>
        <dbReference type="EC" id="3.6.4.13"/>
    </reaction>
</comment>
<keyword evidence="5" id="KW-0346">Stress response</keyword>
<dbReference type="PANTHER" id="PTHR47963:SF1">
    <property type="entry name" value="DEAD-BOX ATP-DEPENDENT RNA HELICASE CSHB"/>
    <property type="match status" value="1"/>
</dbReference>
<keyword evidence="2 5" id="KW-0378">Hydrolase</keyword>
<dbReference type="RefSeq" id="WP_039676572.1">
    <property type="nucleotide sequence ID" value="NZ_JWIY01000001.1"/>
</dbReference>
<dbReference type="GO" id="GO:0006401">
    <property type="term" value="P:RNA catabolic process"/>
    <property type="evidence" value="ECO:0007669"/>
    <property type="project" value="UniProtKB-UniRule"/>
</dbReference>
<feature type="domain" description="Helicase C-terminal" evidence="9">
    <location>
        <begin position="235"/>
        <end position="382"/>
    </location>
</feature>
<reference evidence="11 12" key="1">
    <citation type="submission" date="2014-12" db="EMBL/GenBank/DDBJ databases">
        <title>Partial genome sequence of Streptococcus constellatus KCOM 1650 (= ChDC B144).</title>
        <authorList>
            <person name="Kook J.-K."/>
            <person name="Park S.-N."/>
            <person name="Lim Y.K."/>
            <person name="Jo E."/>
        </authorList>
    </citation>
    <scope>NUCLEOTIDE SEQUENCE [LARGE SCALE GENOMIC DNA]</scope>
    <source>
        <strain evidence="11 12">KCOM 1650</strain>
    </source>
</reference>
<comment type="similarity">
    <text evidence="5">Belongs to the DEAD box helicase family. CshB subfamily.</text>
</comment>
<dbReference type="PROSITE" id="PS51194">
    <property type="entry name" value="HELICASE_CTER"/>
    <property type="match status" value="1"/>
</dbReference>
<dbReference type="GO" id="GO:0005829">
    <property type="term" value="C:cytosol"/>
    <property type="evidence" value="ECO:0007669"/>
    <property type="project" value="TreeGrafter"/>
</dbReference>
<dbReference type="InterPro" id="IPR011545">
    <property type="entry name" value="DEAD/DEAH_box_helicase_dom"/>
</dbReference>
<evidence type="ECO:0000259" key="9">
    <source>
        <dbReference type="PROSITE" id="PS51194"/>
    </source>
</evidence>
<dbReference type="GO" id="GO:0003724">
    <property type="term" value="F:RNA helicase activity"/>
    <property type="evidence" value="ECO:0007669"/>
    <property type="project" value="UniProtKB-UniRule"/>
</dbReference>
<dbReference type="PANTHER" id="PTHR47963">
    <property type="entry name" value="DEAD-BOX ATP-DEPENDENT RNA HELICASE 47, MITOCHONDRIAL"/>
    <property type="match status" value="1"/>
</dbReference>
<evidence type="ECO:0000313" key="12">
    <source>
        <dbReference type="Proteomes" id="UP000031339"/>
    </source>
</evidence>
<evidence type="ECO:0000259" key="10">
    <source>
        <dbReference type="PROSITE" id="PS51195"/>
    </source>
</evidence>
<dbReference type="GO" id="GO:0016887">
    <property type="term" value="F:ATP hydrolysis activity"/>
    <property type="evidence" value="ECO:0007669"/>
    <property type="project" value="RHEA"/>
</dbReference>
<dbReference type="PROSITE" id="PS51195">
    <property type="entry name" value="Q_MOTIF"/>
    <property type="match status" value="1"/>
</dbReference>
<dbReference type="Gene3D" id="3.40.50.300">
    <property type="entry name" value="P-loop containing nucleotide triphosphate hydrolases"/>
    <property type="match status" value="2"/>
</dbReference>
<sequence length="447" mass="51039">MKFTEFKFKDYIQEALIDLNFVEATEVQEKLIPLVLAGRDLVGESKTGSGKTHTFLLPIFQKMNEDADNVQAVITAPSRELATQIYQAARQIATFYDKEIRVAHYVGGTDKNRQIGKLAFSQPHIVIGTPGRIYDLVKSGDLAIHKANTFVVDEADMTLDMGFLETVDKIASSLPKELQFLVFSATIPQKLQPFLKKYLSNPVIEQIKTKTVISDTIENWLISTKGQDKNAQIYQITQLLQPYLAMIFVNTKTRADELHSYLTAQGLKVAKIHGDVPPRERKRIMNQVKNLEFEYIVATDLAARGIDIEGVSHVINDAIPQDLSFFIHRVGRTGRNGLPGTAITLYQPSDDSDIRELEKLGIQFIPKMIKADEFQDTYDRDRRSNREKRQEKLDTEMIGLVKKKKKKIKPGYKKKIQWAVNEKRRKTKRAENRARGRAERKAKRQSF</sequence>
<keyword evidence="5" id="KW-0963">Cytoplasm</keyword>
<dbReference type="AlphaFoldDB" id="A0A0C1K5H8"/>
<feature type="short sequence motif" description="Q motif" evidence="6">
    <location>
        <begin position="1"/>
        <end position="29"/>
    </location>
</feature>
<organism evidence="11 12">
    <name type="scientific">Streptococcus constellatus</name>
    <dbReference type="NCBI Taxonomy" id="76860"/>
    <lineage>
        <taxon>Bacteria</taxon>
        <taxon>Bacillati</taxon>
        <taxon>Bacillota</taxon>
        <taxon>Bacilli</taxon>
        <taxon>Lactobacillales</taxon>
        <taxon>Streptococcaceae</taxon>
        <taxon>Streptococcus</taxon>
        <taxon>Streptococcus anginosus group</taxon>
    </lineage>
</organism>
<dbReference type="SUPFAM" id="SSF52540">
    <property type="entry name" value="P-loop containing nucleoside triphosphate hydrolases"/>
    <property type="match status" value="1"/>
</dbReference>